<organism evidence="2 3">
    <name type="scientific">Mucilaginibacter robiniae</name>
    <dbReference type="NCBI Taxonomy" id="2728022"/>
    <lineage>
        <taxon>Bacteria</taxon>
        <taxon>Pseudomonadati</taxon>
        <taxon>Bacteroidota</taxon>
        <taxon>Sphingobacteriia</taxon>
        <taxon>Sphingobacteriales</taxon>
        <taxon>Sphingobacteriaceae</taxon>
        <taxon>Mucilaginibacter</taxon>
    </lineage>
</organism>
<dbReference type="CDD" id="cd18692">
    <property type="entry name" value="PIN_VapC-like"/>
    <property type="match status" value="1"/>
</dbReference>
<dbReference type="PANTHER" id="PTHR38826">
    <property type="entry name" value="RIBONUCLEASE VAPC13"/>
    <property type="match status" value="1"/>
</dbReference>
<proteinExistence type="predicted"/>
<dbReference type="Proteomes" id="UP000503278">
    <property type="component" value="Chromosome"/>
</dbReference>
<protein>
    <submittedName>
        <fullName evidence="2">PIN domain-containing protein</fullName>
    </submittedName>
</protein>
<keyword evidence="3" id="KW-1185">Reference proteome</keyword>
<dbReference type="AlphaFoldDB" id="A0A7L5E370"/>
<dbReference type="PANTHER" id="PTHR38826:SF5">
    <property type="entry name" value="RIBONUCLEASE VAPC13"/>
    <property type="match status" value="1"/>
</dbReference>
<dbReference type="Pfam" id="PF01850">
    <property type="entry name" value="PIN"/>
    <property type="match status" value="1"/>
</dbReference>
<dbReference type="EMBL" id="CP051682">
    <property type="protein sequence ID" value="QJD97732.1"/>
    <property type="molecule type" value="Genomic_DNA"/>
</dbReference>
<dbReference type="Gene3D" id="3.40.50.1010">
    <property type="entry name" value="5'-nuclease"/>
    <property type="match status" value="1"/>
</dbReference>
<dbReference type="KEGG" id="mrob:HH214_18550"/>
<name>A0A7L5E370_9SPHI</name>
<evidence type="ECO:0000259" key="1">
    <source>
        <dbReference type="Pfam" id="PF01850"/>
    </source>
</evidence>
<feature type="domain" description="PIN" evidence="1">
    <location>
        <begin position="5"/>
        <end position="117"/>
    </location>
</feature>
<evidence type="ECO:0000313" key="2">
    <source>
        <dbReference type="EMBL" id="QJD97732.1"/>
    </source>
</evidence>
<gene>
    <name evidence="2" type="ORF">HH214_18550</name>
</gene>
<evidence type="ECO:0000313" key="3">
    <source>
        <dbReference type="Proteomes" id="UP000503278"/>
    </source>
</evidence>
<dbReference type="InterPro" id="IPR002716">
    <property type="entry name" value="PIN_dom"/>
</dbReference>
<dbReference type="SUPFAM" id="SSF88723">
    <property type="entry name" value="PIN domain-like"/>
    <property type="match status" value="1"/>
</dbReference>
<dbReference type="RefSeq" id="WP_169610165.1">
    <property type="nucleotide sequence ID" value="NZ_CP051682.1"/>
</dbReference>
<accession>A0A7L5E370</accession>
<reference evidence="2 3" key="1">
    <citation type="submission" date="2020-04" db="EMBL/GenBank/DDBJ databases">
        <title>Genome sequencing of novel species.</title>
        <authorList>
            <person name="Heo J."/>
            <person name="Kim S.-J."/>
            <person name="Kim J.-S."/>
            <person name="Hong S.-B."/>
            <person name="Kwon S.-W."/>
        </authorList>
    </citation>
    <scope>NUCLEOTIDE SEQUENCE [LARGE SCALE GENOMIC DNA]</scope>
    <source>
        <strain evidence="2 3">F39-2</strain>
    </source>
</reference>
<dbReference type="InterPro" id="IPR052106">
    <property type="entry name" value="PINc/VapC_TA"/>
</dbReference>
<dbReference type="InterPro" id="IPR029060">
    <property type="entry name" value="PIN-like_dom_sf"/>
</dbReference>
<sequence>MNDRVFLDSNILVYTYSSTEPEKQAIARQLVIKNNSFISTQVLQELCNIVTRKFKFSYPVAIQAIEECSANNDVHVNSGNTVLQACRVADRYGFSFYDSLIIAAAIESNCSILYSEDMRDGQLIEGVITIKNPFK</sequence>